<reference evidence="2 3" key="1">
    <citation type="submission" date="2020-04" db="EMBL/GenBank/DDBJ databases">
        <authorList>
            <person name="Yoon J."/>
        </authorList>
    </citation>
    <scope>NUCLEOTIDE SEQUENCE [LARGE SCALE GENOMIC DNA]</scope>
    <source>
        <strain evidence="2 3">KMU-166</strain>
    </source>
</reference>
<evidence type="ECO:0000313" key="2">
    <source>
        <dbReference type="EMBL" id="NKI17565.1"/>
    </source>
</evidence>
<name>A0ABX1GF45_9GAMM</name>
<protein>
    <recommendedName>
        <fullName evidence="4">Transposase</fullName>
    </recommendedName>
</protein>
<dbReference type="Proteomes" id="UP000765845">
    <property type="component" value="Unassembled WGS sequence"/>
</dbReference>
<proteinExistence type="predicted"/>
<evidence type="ECO:0000256" key="1">
    <source>
        <dbReference type="SAM" id="MobiDB-lite"/>
    </source>
</evidence>
<accession>A0ABX1GF45</accession>
<evidence type="ECO:0008006" key="4">
    <source>
        <dbReference type="Google" id="ProtNLM"/>
    </source>
</evidence>
<organism evidence="2 3">
    <name type="scientific">Spongiibacter thalassae</name>
    <dbReference type="NCBI Taxonomy" id="2721624"/>
    <lineage>
        <taxon>Bacteria</taxon>
        <taxon>Pseudomonadati</taxon>
        <taxon>Pseudomonadota</taxon>
        <taxon>Gammaproteobacteria</taxon>
        <taxon>Cellvibrionales</taxon>
        <taxon>Spongiibacteraceae</taxon>
        <taxon>Spongiibacter</taxon>
    </lineage>
</organism>
<evidence type="ECO:0000313" key="3">
    <source>
        <dbReference type="Proteomes" id="UP000765845"/>
    </source>
</evidence>
<dbReference type="EMBL" id="JAAWWK010000003">
    <property type="protein sequence ID" value="NKI17565.1"/>
    <property type="molecule type" value="Genomic_DNA"/>
</dbReference>
<gene>
    <name evidence="2" type="ORF">HCU74_09055</name>
</gene>
<comment type="caution">
    <text evidence="2">The sequence shown here is derived from an EMBL/GenBank/DDBJ whole genome shotgun (WGS) entry which is preliminary data.</text>
</comment>
<feature type="region of interest" description="Disordered" evidence="1">
    <location>
        <begin position="69"/>
        <end position="104"/>
    </location>
</feature>
<sequence length="104" mass="11716">MKVHLELEIEPEELRRLIGLPDMQMIWGAVQDRISDGDTEMVQQIAKTAMSEGMKTVDITTRLLKTLSGIASRREDSNESTDQKEPKKAAPRRRSSSSTSKSKE</sequence>
<dbReference type="RefSeq" id="WP_168450122.1">
    <property type="nucleotide sequence ID" value="NZ_JAAWWK010000003.1"/>
</dbReference>
<feature type="compositionally biased region" description="Basic and acidic residues" evidence="1">
    <location>
        <begin position="72"/>
        <end position="88"/>
    </location>
</feature>
<keyword evidence="3" id="KW-1185">Reference proteome</keyword>